<reference evidence="1 2" key="2">
    <citation type="submission" date="2013-11" db="EMBL/GenBank/DDBJ databases">
        <title>The Genome Sequence of Phytophthora parasitica INRA-310.</title>
        <authorList>
            <consortium name="The Broad Institute Genomics Platform"/>
            <person name="Russ C."/>
            <person name="Tyler B."/>
            <person name="Panabieres F."/>
            <person name="Shan W."/>
            <person name="Tripathy S."/>
            <person name="Grunwald N."/>
            <person name="Machado M."/>
            <person name="Johnson C.S."/>
            <person name="Arredondo F."/>
            <person name="Hong C."/>
            <person name="Coffey M."/>
            <person name="Young S.K."/>
            <person name="Zeng Q."/>
            <person name="Gargeya S."/>
            <person name="Fitzgerald M."/>
            <person name="Abouelleil A."/>
            <person name="Alvarado L."/>
            <person name="Chapman S.B."/>
            <person name="Gainer-Dewar J."/>
            <person name="Goldberg J."/>
            <person name="Griggs A."/>
            <person name="Gujja S."/>
            <person name="Hansen M."/>
            <person name="Howarth C."/>
            <person name="Imamovic A."/>
            <person name="Ireland A."/>
            <person name="Larimer J."/>
            <person name="McCowan C."/>
            <person name="Murphy C."/>
            <person name="Pearson M."/>
            <person name="Poon T.W."/>
            <person name="Priest M."/>
            <person name="Roberts A."/>
            <person name="Saif S."/>
            <person name="Shea T."/>
            <person name="Sykes S."/>
            <person name="Wortman J."/>
            <person name="Nusbaum C."/>
            <person name="Birren B."/>
        </authorList>
    </citation>
    <scope>NUCLEOTIDE SEQUENCE [LARGE SCALE GENOMIC DNA]</scope>
    <source>
        <strain evidence="1 2">INRA-310</strain>
    </source>
</reference>
<name>W2QXX1_PHYN3</name>
<dbReference type="AlphaFoldDB" id="W2QXX1"/>
<dbReference type="RefSeq" id="XP_008896558.1">
    <property type="nucleotide sequence ID" value="XM_008898310.1"/>
</dbReference>
<gene>
    <name evidence="1" type="ORF">PPTG_21511</name>
</gene>
<accession>W2QXX1</accession>
<proteinExistence type="predicted"/>
<dbReference type="EMBL" id="KI669566">
    <property type="protein sequence ID" value="ETN18082.1"/>
    <property type="molecule type" value="Genomic_DNA"/>
</dbReference>
<evidence type="ECO:0000313" key="2">
    <source>
        <dbReference type="Proteomes" id="UP000018817"/>
    </source>
</evidence>
<sequence>MVRQPPYHQIRRYSKLKARIQHTISNHIHKMPMVKNVTNTTLLHGVGDTQE</sequence>
<reference evidence="2" key="1">
    <citation type="submission" date="2011-12" db="EMBL/GenBank/DDBJ databases">
        <authorList>
            <consortium name="The Broad Institute Genome Sequencing Platform"/>
            <person name="Russ C."/>
            <person name="Tyler B."/>
            <person name="Panabieres F."/>
            <person name="Shan W."/>
            <person name="Tripathy S."/>
            <person name="Grunwald N."/>
            <person name="Machado M."/>
            <person name="Young S.K."/>
            <person name="Zeng Q."/>
            <person name="Gargeya S."/>
            <person name="Fitzgerald M."/>
            <person name="Haas B."/>
            <person name="Abouelleil A."/>
            <person name="Alvarado L."/>
            <person name="Arachchi H.M."/>
            <person name="Berlin A."/>
            <person name="Chapman S.B."/>
            <person name="Gearin G."/>
            <person name="Goldberg J."/>
            <person name="Griggs A."/>
            <person name="Gujja S."/>
            <person name="Hansen M."/>
            <person name="Heiman D."/>
            <person name="Howarth C."/>
            <person name="Larimer J."/>
            <person name="Lui A."/>
            <person name="MacDonald P.J.P."/>
            <person name="McCowen C."/>
            <person name="Montmayeur A."/>
            <person name="Murphy C."/>
            <person name="Neiman D."/>
            <person name="Pearson M."/>
            <person name="Priest M."/>
            <person name="Roberts A."/>
            <person name="Saif S."/>
            <person name="Shea T."/>
            <person name="Sisk P."/>
            <person name="Stolte C."/>
            <person name="Sykes S."/>
            <person name="Wortman J."/>
            <person name="Nusbaum C."/>
            <person name="Birren B."/>
        </authorList>
    </citation>
    <scope>NUCLEOTIDE SEQUENCE [LARGE SCALE GENOMIC DNA]</scope>
    <source>
        <strain evidence="2">INRA-310</strain>
    </source>
</reference>
<evidence type="ECO:0000313" key="1">
    <source>
        <dbReference type="EMBL" id="ETN18082.1"/>
    </source>
</evidence>
<dbReference type="VEuPathDB" id="FungiDB:PPTG_21511"/>
<dbReference type="GeneID" id="20190110"/>
<dbReference type="Proteomes" id="UP000018817">
    <property type="component" value="Unassembled WGS sequence"/>
</dbReference>
<protein>
    <submittedName>
        <fullName evidence="1">Uncharacterized protein</fullName>
    </submittedName>
</protein>
<organism evidence="1 2">
    <name type="scientific">Phytophthora nicotianae (strain INRA-310)</name>
    <name type="common">Phytophthora parasitica</name>
    <dbReference type="NCBI Taxonomy" id="761204"/>
    <lineage>
        <taxon>Eukaryota</taxon>
        <taxon>Sar</taxon>
        <taxon>Stramenopiles</taxon>
        <taxon>Oomycota</taxon>
        <taxon>Peronosporomycetes</taxon>
        <taxon>Peronosporales</taxon>
        <taxon>Peronosporaceae</taxon>
        <taxon>Phytophthora</taxon>
    </lineage>
</organism>